<dbReference type="Proteomes" id="UP000525298">
    <property type="component" value="Unassembled WGS sequence"/>
</dbReference>
<comment type="caution">
    <text evidence="1">The sequence shown here is derived from an EMBL/GenBank/DDBJ whole genome shotgun (WGS) entry which is preliminary data.</text>
</comment>
<dbReference type="InterPro" id="IPR014948">
    <property type="entry name" value="BrxA"/>
</dbReference>
<dbReference type="Pfam" id="PF08849">
    <property type="entry name" value="BrxA"/>
    <property type="match status" value="1"/>
</dbReference>
<dbReference type="RefSeq" id="WP_181552440.1">
    <property type="nucleotide sequence ID" value="NZ_JACDUS010000013.1"/>
</dbReference>
<protein>
    <submittedName>
        <fullName evidence="1">Uncharacterized protein</fullName>
    </submittedName>
</protein>
<proteinExistence type="predicted"/>
<dbReference type="AlphaFoldDB" id="A0A7W0HM91"/>
<dbReference type="Gene3D" id="1.10.3540.10">
    <property type="entry name" value="uncharacterized protein from magnetospirillum magneticum domain"/>
    <property type="match status" value="1"/>
</dbReference>
<evidence type="ECO:0000313" key="1">
    <source>
        <dbReference type="EMBL" id="MBA2882816.1"/>
    </source>
</evidence>
<organism evidence="1 2">
    <name type="scientific">Desulfosalsimonas propionicica</name>
    <dbReference type="NCBI Taxonomy" id="332175"/>
    <lineage>
        <taxon>Bacteria</taxon>
        <taxon>Pseudomonadati</taxon>
        <taxon>Thermodesulfobacteriota</taxon>
        <taxon>Desulfobacteria</taxon>
        <taxon>Desulfobacterales</taxon>
        <taxon>Desulfosalsimonadaceae</taxon>
        <taxon>Desulfosalsimonas</taxon>
    </lineage>
</organism>
<gene>
    <name evidence="1" type="ORF">HNR65_003171</name>
</gene>
<name>A0A7W0HM91_9BACT</name>
<evidence type="ECO:0000313" key="2">
    <source>
        <dbReference type="Proteomes" id="UP000525298"/>
    </source>
</evidence>
<dbReference type="EMBL" id="JACDUS010000013">
    <property type="protein sequence ID" value="MBA2882816.1"/>
    <property type="molecule type" value="Genomic_DNA"/>
</dbReference>
<accession>A0A7W0HM91</accession>
<reference evidence="1 2" key="1">
    <citation type="submission" date="2020-07" db="EMBL/GenBank/DDBJ databases">
        <title>Genomic Encyclopedia of Type Strains, Phase IV (KMG-IV): sequencing the most valuable type-strain genomes for metagenomic binning, comparative biology and taxonomic classification.</title>
        <authorList>
            <person name="Goeker M."/>
        </authorList>
    </citation>
    <scope>NUCLEOTIDE SEQUENCE [LARGE SCALE GENOMIC DNA]</scope>
    <source>
        <strain evidence="1 2">DSM 17721</strain>
    </source>
</reference>
<keyword evidence="2" id="KW-1185">Reference proteome</keyword>
<sequence>MTEKSETQRPSTPVYTSRLQKGGALIEDMRAIVRNWSDEQTAHHLIQTLIKDNILGKETKTRSTDLYRRAFSHRFIKGDPPNAWQIIRPLEDNELAIEIIKPIYYWITARSDPLMYDFVTDEIYSRSKGYSLDVKIDETAQWIKSSLEQNHQQVWTETVTLKVARGLLAALRDFGILEGATKKKIAPIYLPLESFAYIAYALNSLGFHGGRLTNHKDWQLFLFSPTVAERMFLEAHQNGLLHYEAAGNIYRIEFPANSYKEMTDVITARSFG</sequence>
<dbReference type="InterPro" id="IPR023137">
    <property type="entry name" value="BrxA_sf"/>
</dbReference>